<keyword evidence="9 15" id="KW-0028">Amino-acid biosynthesis</keyword>
<dbReference type="InterPro" id="IPR008179">
    <property type="entry name" value="HisE"/>
</dbReference>
<keyword evidence="12 15" id="KW-0067">ATP-binding</keyword>
<comment type="catalytic activity">
    <reaction evidence="1 15">
        <text>1-(5-phospho-beta-D-ribosyl)-5'-AMP + H2O = 1-(5-phospho-beta-D-ribosyl)-5-[(5-phospho-beta-D-ribosylamino)methylideneamino]imidazole-4-carboxamide</text>
        <dbReference type="Rhea" id="RHEA:20049"/>
        <dbReference type="ChEBI" id="CHEBI:15377"/>
        <dbReference type="ChEBI" id="CHEBI:58435"/>
        <dbReference type="ChEBI" id="CHEBI:59457"/>
        <dbReference type="EC" id="3.5.4.19"/>
    </reaction>
</comment>
<dbReference type="RefSeq" id="WP_097651017.1">
    <property type="nucleotide sequence ID" value="NZ_LYXE01000041.1"/>
</dbReference>
<dbReference type="NCBIfam" id="TIGR03188">
    <property type="entry name" value="histidine_hisI"/>
    <property type="match status" value="1"/>
</dbReference>
<dbReference type="InterPro" id="IPR002496">
    <property type="entry name" value="PRib_AMP_CycHydrolase_dom"/>
</dbReference>
<organism evidence="17 18">
    <name type="scientific">Candidatus Chloroploca asiatica</name>
    <dbReference type="NCBI Taxonomy" id="1506545"/>
    <lineage>
        <taxon>Bacteria</taxon>
        <taxon>Bacillati</taxon>
        <taxon>Chloroflexota</taxon>
        <taxon>Chloroflexia</taxon>
        <taxon>Chloroflexales</taxon>
        <taxon>Chloroflexineae</taxon>
        <taxon>Oscillochloridaceae</taxon>
        <taxon>Candidatus Chloroploca</taxon>
    </lineage>
</organism>
<reference evidence="17 18" key="1">
    <citation type="submission" date="2016-05" db="EMBL/GenBank/DDBJ databases">
        <authorList>
            <person name="Lavstsen T."/>
            <person name="Jespersen J.S."/>
        </authorList>
    </citation>
    <scope>NUCLEOTIDE SEQUENCE [LARGE SCALE GENOMIC DNA]</scope>
    <source>
        <strain evidence="17 18">B7-9</strain>
    </source>
</reference>
<keyword evidence="18" id="KW-1185">Reference proteome</keyword>
<accession>A0A2H3KS80</accession>
<dbReference type="Pfam" id="PF01503">
    <property type="entry name" value="PRA-PH"/>
    <property type="match status" value="1"/>
</dbReference>
<comment type="similarity">
    <text evidence="7 15">In the N-terminal section; belongs to the PRA-CH family.</text>
</comment>
<comment type="pathway">
    <text evidence="5 15">Amino-acid biosynthesis; L-histidine biosynthesis; L-histidine from 5-phospho-alpha-D-ribose 1-diphosphate: step 2/9.</text>
</comment>
<dbReference type="GO" id="GO:0004635">
    <property type="term" value="F:phosphoribosyl-AMP cyclohydrolase activity"/>
    <property type="evidence" value="ECO:0007669"/>
    <property type="project" value="UniProtKB-UniRule"/>
</dbReference>
<sequence length="203" mass="22285">MKYDANGLVPAIVQHARTGEVLMLGWMNEEALALTRTTGRVTFWSRSRQALWRKGETSGNWLDLVAIRQDCDSDALLVLAEPAGPTCHTGARSCFYHDLDGEPASSPAPPAAILGRLADLIALRRTMQPEESYTAKLLHGGVDRIGKKIGEEAAEVIIAAKNGSHAELTYEMADLIYHSLVLLQDQGLPAEAVWHELERRFSP</sequence>
<evidence type="ECO:0000313" key="17">
    <source>
        <dbReference type="EMBL" id="PDW00475.1"/>
    </source>
</evidence>
<dbReference type="Pfam" id="PF01502">
    <property type="entry name" value="PRA-CH"/>
    <property type="match status" value="1"/>
</dbReference>
<evidence type="ECO:0000256" key="7">
    <source>
        <dbReference type="ARBA" id="ARBA00008299"/>
    </source>
</evidence>
<comment type="subcellular location">
    <subcellularLocation>
        <location evidence="3 15">Cytoplasm</location>
    </subcellularLocation>
</comment>
<evidence type="ECO:0000256" key="5">
    <source>
        <dbReference type="ARBA" id="ARBA00005204"/>
    </source>
</evidence>
<keyword evidence="10 15" id="KW-0547">Nucleotide-binding</keyword>
<dbReference type="NCBIfam" id="NF000768">
    <property type="entry name" value="PRK00051.1"/>
    <property type="match status" value="1"/>
</dbReference>
<name>A0A2H3KS80_9CHLR</name>
<comment type="similarity">
    <text evidence="6 15">In the C-terminal section; belongs to the PRA-PH family.</text>
</comment>
<keyword evidence="14 15" id="KW-0511">Multifunctional enzyme</keyword>
<evidence type="ECO:0000256" key="1">
    <source>
        <dbReference type="ARBA" id="ARBA00000024"/>
    </source>
</evidence>
<dbReference type="PANTHER" id="PTHR42945:SF9">
    <property type="entry name" value="HISTIDINE BIOSYNTHESIS BIFUNCTIONAL PROTEIN HISIE"/>
    <property type="match status" value="1"/>
</dbReference>
<dbReference type="GO" id="GO:0004636">
    <property type="term" value="F:phosphoribosyl-ATP diphosphatase activity"/>
    <property type="evidence" value="ECO:0007669"/>
    <property type="project" value="UniProtKB-UniRule"/>
</dbReference>
<dbReference type="HAMAP" id="MF_01019">
    <property type="entry name" value="HisIE"/>
    <property type="match status" value="1"/>
</dbReference>
<evidence type="ECO:0000256" key="10">
    <source>
        <dbReference type="ARBA" id="ARBA00022741"/>
    </source>
</evidence>
<feature type="region of interest" description="Phosphoribosyl-ATP pyrophosphohydrolase" evidence="15">
    <location>
        <begin position="114"/>
        <end position="203"/>
    </location>
</feature>
<dbReference type="NCBIfam" id="NF002747">
    <property type="entry name" value="PRK02759.1"/>
    <property type="match status" value="1"/>
</dbReference>
<dbReference type="Proteomes" id="UP000220922">
    <property type="component" value="Unassembled WGS sequence"/>
</dbReference>
<dbReference type="HAMAP" id="MF_01020">
    <property type="entry name" value="HisE"/>
    <property type="match status" value="1"/>
</dbReference>
<comment type="catalytic activity">
    <reaction evidence="2 15">
        <text>1-(5-phospho-beta-D-ribosyl)-ATP + H2O = 1-(5-phospho-beta-D-ribosyl)-5'-AMP + diphosphate + H(+)</text>
        <dbReference type="Rhea" id="RHEA:22828"/>
        <dbReference type="ChEBI" id="CHEBI:15377"/>
        <dbReference type="ChEBI" id="CHEBI:15378"/>
        <dbReference type="ChEBI" id="CHEBI:33019"/>
        <dbReference type="ChEBI" id="CHEBI:59457"/>
        <dbReference type="ChEBI" id="CHEBI:73183"/>
        <dbReference type="EC" id="3.6.1.31"/>
    </reaction>
</comment>
<protein>
    <recommendedName>
        <fullName evidence="15">Histidine biosynthesis bifunctional protein HisIE</fullName>
    </recommendedName>
    <domain>
        <recommendedName>
            <fullName evidence="15">Phosphoribosyl-AMP cyclohydrolase</fullName>
            <shortName evidence="15">PRA-CH</shortName>
            <ecNumber evidence="15">3.5.4.19</ecNumber>
        </recommendedName>
    </domain>
    <domain>
        <recommendedName>
            <fullName evidence="15">Phosphoribosyl-ATP pyrophosphatase</fullName>
            <shortName evidence="15">PRA-PH</shortName>
            <ecNumber evidence="15">3.6.1.31</ecNumber>
        </recommendedName>
    </domain>
</protein>
<evidence type="ECO:0000256" key="2">
    <source>
        <dbReference type="ARBA" id="ARBA00001460"/>
    </source>
</evidence>
<evidence type="ECO:0000256" key="11">
    <source>
        <dbReference type="ARBA" id="ARBA00022801"/>
    </source>
</evidence>
<dbReference type="Gene3D" id="3.10.20.810">
    <property type="entry name" value="Phosphoribosyl-AMP cyclohydrolase"/>
    <property type="match status" value="1"/>
</dbReference>
<evidence type="ECO:0000256" key="12">
    <source>
        <dbReference type="ARBA" id="ARBA00022840"/>
    </source>
</evidence>
<dbReference type="GO" id="GO:0005524">
    <property type="term" value="F:ATP binding"/>
    <property type="evidence" value="ECO:0007669"/>
    <property type="project" value="UniProtKB-KW"/>
</dbReference>
<evidence type="ECO:0000256" key="8">
    <source>
        <dbReference type="ARBA" id="ARBA00022490"/>
    </source>
</evidence>
<evidence type="ECO:0000313" key="18">
    <source>
        <dbReference type="Proteomes" id="UP000220922"/>
    </source>
</evidence>
<feature type="region of interest" description="Phosphoribosyl-AMP cyclohydrolase" evidence="15">
    <location>
        <begin position="1"/>
        <end position="113"/>
    </location>
</feature>
<dbReference type="EC" id="3.6.1.31" evidence="15"/>
<evidence type="ECO:0000256" key="3">
    <source>
        <dbReference type="ARBA" id="ARBA00004496"/>
    </source>
</evidence>
<dbReference type="CDD" id="cd11534">
    <property type="entry name" value="NTP-PPase_HisIE_like"/>
    <property type="match status" value="1"/>
</dbReference>
<dbReference type="InterPro" id="IPR023019">
    <property type="entry name" value="His_synth_HisIE"/>
</dbReference>
<dbReference type="OrthoDB" id="9795769at2"/>
<dbReference type="EMBL" id="LYXE01000041">
    <property type="protein sequence ID" value="PDW00475.1"/>
    <property type="molecule type" value="Genomic_DNA"/>
</dbReference>
<gene>
    <name evidence="15" type="primary">hisI</name>
    <name evidence="15" type="synonym">hisIE</name>
    <name evidence="17" type="ORF">A9Q02_09820</name>
</gene>
<comment type="caution">
    <text evidence="17">The sequence shown here is derived from an EMBL/GenBank/DDBJ whole genome shotgun (WGS) entry which is preliminary data.</text>
</comment>
<proteinExistence type="inferred from homology"/>
<evidence type="ECO:0000256" key="6">
    <source>
        <dbReference type="ARBA" id="ARBA00007731"/>
    </source>
</evidence>
<keyword evidence="8 15" id="KW-0963">Cytoplasm</keyword>
<dbReference type="SUPFAM" id="SSF141734">
    <property type="entry name" value="HisI-like"/>
    <property type="match status" value="1"/>
</dbReference>
<dbReference type="InterPro" id="IPR038019">
    <property type="entry name" value="PRib_AMP_CycHydrolase_sf"/>
</dbReference>
<dbReference type="NCBIfam" id="NF001611">
    <property type="entry name" value="PRK00400.1-3"/>
    <property type="match status" value="1"/>
</dbReference>
<dbReference type="UniPathway" id="UPA00031">
    <property type="reaction ID" value="UER00007"/>
</dbReference>
<keyword evidence="11 15" id="KW-0378">Hydrolase</keyword>
<keyword evidence="13 15" id="KW-0368">Histidine biosynthesis</keyword>
<evidence type="ECO:0000259" key="16">
    <source>
        <dbReference type="Pfam" id="PF01502"/>
    </source>
</evidence>
<feature type="domain" description="Phosphoribosyl-AMP cyclohydrolase" evidence="16">
    <location>
        <begin position="23"/>
        <end position="96"/>
    </location>
</feature>
<dbReference type="EC" id="3.5.4.19" evidence="15"/>
<dbReference type="InterPro" id="IPR021130">
    <property type="entry name" value="PRib-ATP_PPHydrolase-like"/>
</dbReference>
<evidence type="ECO:0000256" key="14">
    <source>
        <dbReference type="ARBA" id="ARBA00023268"/>
    </source>
</evidence>
<dbReference type="PANTHER" id="PTHR42945">
    <property type="entry name" value="HISTIDINE BIOSYNTHESIS BIFUNCTIONAL PROTEIN"/>
    <property type="match status" value="1"/>
</dbReference>
<evidence type="ECO:0000256" key="15">
    <source>
        <dbReference type="HAMAP-Rule" id="MF_01019"/>
    </source>
</evidence>
<evidence type="ECO:0000256" key="13">
    <source>
        <dbReference type="ARBA" id="ARBA00023102"/>
    </source>
</evidence>
<dbReference type="Gene3D" id="1.10.287.1080">
    <property type="entry name" value="MazG-like"/>
    <property type="match status" value="1"/>
</dbReference>
<evidence type="ECO:0000256" key="9">
    <source>
        <dbReference type="ARBA" id="ARBA00022605"/>
    </source>
</evidence>
<evidence type="ECO:0000256" key="4">
    <source>
        <dbReference type="ARBA" id="ARBA00005169"/>
    </source>
</evidence>
<dbReference type="GO" id="GO:0000105">
    <property type="term" value="P:L-histidine biosynthetic process"/>
    <property type="evidence" value="ECO:0007669"/>
    <property type="project" value="UniProtKB-UniRule"/>
</dbReference>
<dbReference type="GO" id="GO:0005737">
    <property type="term" value="C:cytoplasm"/>
    <property type="evidence" value="ECO:0007669"/>
    <property type="project" value="UniProtKB-SubCell"/>
</dbReference>
<dbReference type="AlphaFoldDB" id="A0A2H3KS80"/>
<dbReference type="FunFam" id="3.10.20.810:FF:000001">
    <property type="entry name" value="Histidine biosynthesis bifunctional protein HisIE"/>
    <property type="match status" value="1"/>
</dbReference>
<dbReference type="SUPFAM" id="SSF101386">
    <property type="entry name" value="all-alpha NTP pyrophosphatases"/>
    <property type="match status" value="1"/>
</dbReference>
<comment type="pathway">
    <text evidence="4 15">Amino-acid biosynthesis; L-histidine biosynthesis; L-histidine from 5-phospho-alpha-D-ribose 1-diphosphate: step 3/9.</text>
</comment>